<name>A0A518JMZ7_9BACT</name>
<reference evidence="5 6" key="1">
    <citation type="submission" date="2019-02" db="EMBL/GenBank/DDBJ databases">
        <title>Deep-cultivation of Planctomycetes and their phenomic and genomic characterization uncovers novel biology.</title>
        <authorList>
            <person name="Wiegand S."/>
            <person name="Jogler M."/>
            <person name="Boedeker C."/>
            <person name="Pinto D."/>
            <person name="Vollmers J."/>
            <person name="Rivas-Marin E."/>
            <person name="Kohn T."/>
            <person name="Peeters S.H."/>
            <person name="Heuer A."/>
            <person name="Rast P."/>
            <person name="Oberbeckmann S."/>
            <person name="Bunk B."/>
            <person name="Jeske O."/>
            <person name="Meyerdierks A."/>
            <person name="Storesund J.E."/>
            <person name="Kallscheuer N."/>
            <person name="Luecker S."/>
            <person name="Lage O.M."/>
            <person name="Pohl T."/>
            <person name="Merkel B.J."/>
            <person name="Hornburger P."/>
            <person name="Mueller R.-W."/>
            <person name="Bruemmer F."/>
            <person name="Labrenz M."/>
            <person name="Spormann A.M."/>
            <person name="Op den Camp H."/>
            <person name="Overmann J."/>
            <person name="Amann R."/>
            <person name="Jetten M.S.M."/>
            <person name="Mascher T."/>
            <person name="Medema M.H."/>
            <person name="Devos D.P."/>
            <person name="Kaster A.-K."/>
            <person name="Ovreas L."/>
            <person name="Rohde M."/>
            <person name="Galperin M.Y."/>
            <person name="Jogler C."/>
        </authorList>
    </citation>
    <scope>NUCLEOTIDE SEQUENCE [LARGE SCALE GENOMIC DNA]</scope>
    <source>
        <strain evidence="5 6">Poly24</strain>
    </source>
</reference>
<dbReference type="PANTHER" id="PTHR42693">
    <property type="entry name" value="ARYLSULFATASE FAMILY MEMBER"/>
    <property type="match status" value="1"/>
</dbReference>
<evidence type="ECO:0000313" key="6">
    <source>
        <dbReference type="Proteomes" id="UP000315082"/>
    </source>
</evidence>
<feature type="domain" description="Sulfatase N-terminal" evidence="4">
    <location>
        <begin position="34"/>
        <end position="319"/>
    </location>
</feature>
<dbReference type="CDD" id="cd16027">
    <property type="entry name" value="SGSH"/>
    <property type="match status" value="1"/>
</dbReference>
<dbReference type="EMBL" id="CP036348">
    <property type="protein sequence ID" value="QDV66923.1"/>
    <property type="molecule type" value="Genomic_DNA"/>
</dbReference>
<organism evidence="5 6">
    <name type="scientific">Rosistilla carotiformis</name>
    <dbReference type="NCBI Taxonomy" id="2528017"/>
    <lineage>
        <taxon>Bacteria</taxon>
        <taxon>Pseudomonadati</taxon>
        <taxon>Planctomycetota</taxon>
        <taxon>Planctomycetia</taxon>
        <taxon>Pirellulales</taxon>
        <taxon>Pirellulaceae</taxon>
        <taxon>Rosistilla</taxon>
    </lineage>
</organism>
<dbReference type="PANTHER" id="PTHR42693:SF53">
    <property type="entry name" value="ENDO-4-O-SULFATASE"/>
    <property type="match status" value="1"/>
</dbReference>
<evidence type="ECO:0000256" key="1">
    <source>
        <dbReference type="ARBA" id="ARBA00008779"/>
    </source>
</evidence>
<evidence type="ECO:0000256" key="3">
    <source>
        <dbReference type="SAM" id="SignalP"/>
    </source>
</evidence>
<sequence length="495" mass="56095" precursor="true">MRFLSMPLRRFPLLIVVAMTLAMACPSMSHADRPNVLWIYVDDMSDWLGCYGDPLAETPHIDRLAEEGVLFENAYMPAPVCSTTRSALITGTMQTTHGLHQHRTMIKKPLPEGLTTVPELFRQAGYLTFNEAKDDYNFQRDRDAMYSPEFKRPTRRQVNSHLIGRDLSWLQPLQGKRFFGQIQLKGGKFQGETGSKYPATSRVKEEQVTVPPQYPDHPVFRNAIARHYEQIAETDAQVGAIVAALKEYGLWDNTVVLFFTDHGCPLPRAKQFLYEDGLKVPLIVHWPKGTAAVKQRGGSRSDLVSGIDISASSLGFAGIEIPAFMEGRDLFANDYEPRKYVISARDRMGNAIDRIRTVRSGAFRYLKNYKTDRALFQPQYRDGYATFVTFRKLLSKSKLSPLQASYFDAANRPAEELYDLRSDPHQTVNLANDSEYASVLETHRGELVKWEEATNDQGRIPESQESLRRVYASSAGKCVSPEYDFLKEEAAPAER</sequence>
<dbReference type="AlphaFoldDB" id="A0A518JMZ7"/>
<dbReference type="SUPFAM" id="SSF53649">
    <property type="entry name" value="Alkaline phosphatase-like"/>
    <property type="match status" value="1"/>
</dbReference>
<dbReference type="OrthoDB" id="9763613at2"/>
<dbReference type="Proteomes" id="UP000315082">
    <property type="component" value="Chromosome"/>
</dbReference>
<evidence type="ECO:0000259" key="4">
    <source>
        <dbReference type="Pfam" id="PF00884"/>
    </source>
</evidence>
<feature type="signal peptide" evidence="3">
    <location>
        <begin position="1"/>
        <end position="31"/>
    </location>
</feature>
<gene>
    <name evidence="5" type="ORF">Poly24_06120</name>
</gene>
<comment type="similarity">
    <text evidence="1">Belongs to the sulfatase family.</text>
</comment>
<evidence type="ECO:0000313" key="5">
    <source>
        <dbReference type="EMBL" id="QDV66923.1"/>
    </source>
</evidence>
<dbReference type="KEGG" id="rcf:Poly24_06120"/>
<dbReference type="Pfam" id="PF00884">
    <property type="entry name" value="Sulfatase"/>
    <property type="match status" value="1"/>
</dbReference>
<dbReference type="InterPro" id="IPR000917">
    <property type="entry name" value="Sulfatase_N"/>
</dbReference>
<dbReference type="EC" id="3.1.6.1" evidence="5"/>
<dbReference type="Gene3D" id="3.40.720.10">
    <property type="entry name" value="Alkaline Phosphatase, subunit A"/>
    <property type="match status" value="1"/>
</dbReference>
<evidence type="ECO:0000256" key="2">
    <source>
        <dbReference type="ARBA" id="ARBA00022801"/>
    </source>
</evidence>
<feature type="chain" id="PRO_5021904072" evidence="3">
    <location>
        <begin position="32"/>
        <end position="495"/>
    </location>
</feature>
<dbReference type="GO" id="GO:0004065">
    <property type="term" value="F:arylsulfatase activity"/>
    <property type="evidence" value="ECO:0007669"/>
    <property type="project" value="UniProtKB-EC"/>
</dbReference>
<dbReference type="InterPro" id="IPR017850">
    <property type="entry name" value="Alkaline_phosphatase_core_sf"/>
</dbReference>
<dbReference type="PROSITE" id="PS51257">
    <property type="entry name" value="PROKAR_LIPOPROTEIN"/>
    <property type="match status" value="1"/>
</dbReference>
<dbReference type="InterPro" id="IPR050738">
    <property type="entry name" value="Sulfatase"/>
</dbReference>
<protein>
    <submittedName>
        <fullName evidence="5">Arylsulfatase</fullName>
        <ecNumber evidence="5">3.1.6.1</ecNumber>
    </submittedName>
</protein>
<accession>A0A518JMZ7</accession>
<keyword evidence="2 5" id="KW-0378">Hydrolase</keyword>
<keyword evidence="6" id="KW-1185">Reference proteome</keyword>
<keyword evidence="3" id="KW-0732">Signal</keyword>
<proteinExistence type="inferred from homology"/>